<proteinExistence type="predicted"/>
<feature type="non-terminal residue" evidence="1">
    <location>
        <position position="1"/>
    </location>
</feature>
<reference evidence="1" key="1">
    <citation type="journal article" date="2015" name="Nature">
        <title>Complex archaea that bridge the gap between prokaryotes and eukaryotes.</title>
        <authorList>
            <person name="Spang A."/>
            <person name="Saw J.H."/>
            <person name="Jorgensen S.L."/>
            <person name="Zaremba-Niedzwiedzka K."/>
            <person name="Martijn J."/>
            <person name="Lind A.E."/>
            <person name="van Eijk R."/>
            <person name="Schleper C."/>
            <person name="Guy L."/>
            <person name="Ettema T.J."/>
        </authorList>
    </citation>
    <scope>NUCLEOTIDE SEQUENCE</scope>
</reference>
<dbReference type="AlphaFoldDB" id="A0A0F8XS64"/>
<organism evidence="1">
    <name type="scientific">marine sediment metagenome</name>
    <dbReference type="NCBI Taxonomy" id="412755"/>
    <lineage>
        <taxon>unclassified sequences</taxon>
        <taxon>metagenomes</taxon>
        <taxon>ecological metagenomes</taxon>
    </lineage>
</organism>
<accession>A0A0F8XS64</accession>
<dbReference type="EMBL" id="LAZR01057520">
    <property type="protein sequence ID" value="KKK71907.1"/>
    <property type="molecule type" value="Genomic_DNA"/>
</dbReference>
<name>A0A0F8XS64_9ZZZZ</name>
<gene>
    <name evidence="1" type="ORF">LCGC14_2909200</name>
</gene>
<evidence type="ECO:0000313" key="1">
    <source>
        <dbReference type="EMBL" id="KKK71907.1"/>
    </source>
</evidence>
<sequence>FLVRAWAQQIPVALLMTFIEKDMEHLEGLFMFPTVTELVIESTLKEALWANRPKGE</sequence>
<comment type="caution">
    <text evidence="1">The sequence shown here is derived from an EMBL/GenBank/DDBJ whole genome shotgun (WGS) entry which is preliminary data.</text>
</comment>
<protein>
    <submittedName>
        <fullName evidence="1">Uncharacterized protein</fullName>
    </submittedName>
</protein>